<reference evidence="1 2" key="1">
    <citation type="submission" date="2019-05" db="EMBL/GenBank/DDBJ databases">
        <title>Another draft genome of Portunus trituberculatus and its Hox gene families provides insights of decapod evolution.</title>
        <authorList>
            <person name="Jeong J.-H."/>
            <person name="Song I."/>
            <person name="Kim S."/>
            <person name="Choi T."/>
            <person name="Kim D."/>
            <person name="Ryu S."/>
            <person name="Kim W."/>
        </authorList>
    </citation>
    <scope>NUCLEOTIDE SEQUENCE [LARGE SCALE GENOMIC DNA]</scope>
    <source>
        <tissue evidence="1">Muscle</tissue>
    </source>
</reference>
<evidence type="ECO:0000313" key="2">
    <source>
        <dbReference type="Proteomes" id="UP000324222"/>
    </source>
</evidence>
<proteinExistence type="predicted"/>
<gene>
    <name evidence="1" type="ORF">E2C01_016091</name>
</gene>
<accession>A0A5B7DQ10</accession>
<keyword evidence="2" id="KW-1185">Reference proteome</keyword>
<protein>
    <submittedName>
        <fullName evidence="1">Uncharacterized protein</fullName>
    </submittedName>
</protein>
<name>A0A5B7DQ10_PORTR</name>
<organism evidence="1 2">
    <name type="scientific">Portunus trituberculatus</name>
    <name type="common">Swimming crab</name>
    <name type="synonym">Neptunus trituberculatus</name>
    <dbReference type="NCBI Taxonomy" id="210409"/>
    <lineage>
        <taxon>Eukaryota</taxon>
        <taxon>Metazoa</taxon>
        <taxon>Ecdysozoa</taxon>
        <taxon>Arthropoda</taxon>
        <taxon>Crustacea</taxon>
        <taxon>Multicrustacea</taxon>
        <taxon>Malacostraca</taxon>
        <taxon>Eumalacostraca</taxon>
        <taxon>Eucarida</taxon>
        <taxon>Decapoda</taxon>
        <taxon>Pleocyemata</taxon>
        <taxon>Brachyura</taxon>
        <taxon>Eubrachyura</taxon>
        <taxon>Portunoidea</taxon>
        <taxon>Portunidae</taxon>
        <taxon>Portuninae</taxon>
        <taxon>Portunus</taxon>
    </lineage>
</organism>
<dbReference type="EMBL" id="VSRR010001160">
    <property type="protein sequence ID" value="MPC23053.1"/>
    <property type="molecule type" value="Genomic_DNA"/>
</dbReference>
<evidence type="ECO:0000313" key="1">
    <source>
        <dbReference type="EMBL" id="MPC23053.1"/>
    </source>
</evidence>
<sequence length="145" mass="16475">MRRRLGTHRLDASGKQATHAAAALRCSTGRKTSRWCKFEALRLSADLKSSHTELKQPSTSVPPSDNSPCMEYSSFYCIKKKKKECYVCLRIQPVTNLFILQDSDLHDTHRLYKTFKTVISMPNGRLEVITSNPANEDLSLADNLW</sequence>
<dbReference type="AlphaFoldDB" id="A0A5B7DQ10"/>
<comment type="caution">
    <text evidence="1">The sequence shown here is derived from an EMBL/GenBank/DDBJ whole genome shotgun (WGS) entry which is preliminary data.</text>
</comment>
<dbReference type="Proteomes" id="UP000324222">
    <property type="component" value="Unassembled WGS sequence"/>
</dbReference>